<protein>
    <recommendedName>
        <fullName evidence="3">Glutathione S-transferase</fullName>
        <ecNumber evidence="3">2.5.1.18</ecNumber>
    </recommendedName>
</protein>
<dbReference type="InterPro" id="IPR004045">
    <property type="entry name" value="Glutathione_S-Trfase_N"/>
</dbReference>
<dbReference type="Gene3D" id="1.20.1050.10">
    <property type="match status" value="1"/>
</dbReference>
<keyword evidence="1 3" id="KW-0808">Transferase</keyword>
<comment type="function">
    <text evidence="3">Is involved in the conjugation of reduced glutathione to a wide number of exogenous and endogenous hydrophobic electrophiles.</text>
</comment>
<dbReference type="SUPFAM" id="SSF47616">
    <property type="entry name" value="GST C-terminal domain-like"/>
    <property type="match status" value="1"/>
</dbReference>
<dbReference type="InterPro" id="IPR036282">
    <property type="entry name" value="Glutathione-S-Trfase_C_sf"/>
</dbReference>
<dbReference type="AlphaFoldDB" id="A0AA41V467"/>
<dbReference type="SFLD" id="SFLDS00019">
    <property type="entry name" value="Glutathione_Transferase_(cytos"/>
    <property type="match status" value="1"/>
</dbReference>
<dbReference type="Gene3D" id="3.40.30.10">
    <property type="entry name" value="Glutaredoxin"/>
    <property type="match status" value="1"/>
</dbReference>
<evidence type="ECO:0000313" key="6">
    <source>
        <dbReference type="EMBL" id="MCL7033950.1"/>
    </source>
</evidence>
<evidence type="ECO:0000256" key="2">
    <source>
        <dbReference type="ARBA" id="ARBA00047960"/>
    </source>
</evidence>
<dbReference type="PROSITE" id="PS50404">
    <property type="entry name" value="GST_NTER"/>
    <property type="match status" value="1"/>
</dbReference>
<dbReference type="PANTHER" id="PTHR11260:SF775">
    <property type="entry name" value="GLUTATHIONE S-TRANSFERASE U10"/>
    <property type="match status" value="1"/>
</dbReference>
<organism evidence="6 7">
    <name type="scientific">Papaver nudicaule</name>
    <name type="common">Iceland poppy</name>
    <dbReference type="NCBI Taxonomy" id="74823"/>
    <lineage>
        <taxon>Eukaryota</taxon>
        <taxon>Viridiplantae</taxon>
        <taxon>Streptophyta</taxon>
        <taxon>Embryophyta</taxon>
        <taxon>Tracheophyta</taxon>
        <taxon>Spermatophyta</taxon>
        <taxon>Magnoliopsida</taxon>
        <taxon>Ranunculales</taxon>
        <taxon>Papaveraceae</taxon>
        <taxon>Papaveroideae</taxon>
        <taxon>Papaver</taxon>
    </lineage>
</organism>
<sequence length="225" mass="25818">MEEVAVMLFGMPNSPFSCRVEWALKLKGVQYEFIREDLSNKIHKKIPVLVHGGKSVVESMIILEYIDETWPEINPLLPADPYERSVARFWIKFLEDKIVCLRPMFLEEGEQQANAIKDCSEMLKPIEEHAMPKETFFSGDNNIGLTDLAFGVVVYWLGVIEDVVKLKILDAQTIPRIHSWKQGFFEVLEIKETLPLQTSTGNYVSSSSIPIRLDEVHLKFVICVF</sequence>
<dbReference type="SUPFAM" id="SSF52833">
    <property type="entry name" value="Thioredoxin-like"/>
    <property type="match status" value="1"/>
</dbReference>
<dbReference type="InterPro" id="IPR045073">
    <property type="entry name" value="Omega/Tau-like"/>
</dbReference>
<dbReference type="Pfam" id="PF02798">
    <property type="entry name" value="GST_N"/>
    <property type="match status" value="1"/>
</dbReference>
<dbReference type="SFLD" id="SFLDG00358">
    <property type="entry name" value="Main_(cytGST)"/>
    <property type="match status" value="1"/>
</dbReference>
<feature type="domain" description="GST C-terminal" evidence="5">
    <location>
        <begin position="80"/>
        <end position="204"/>
    </location>
</feature>
<proteinExistence type="inferred from homology"/>
<dbReference type="GO" id="GO:0006749">
    <property type="term" value="P:glutathione metabolic process"/>
    <property type="evidence" value="ECO:0007669"/>
    <property type="project" value="InterPro"/>
</dbReference>
<evidence type="ECO:0000313" key="7">
    <source>
        <dbReference type="Proteomes" id="UP001177140"/>
    </source>
</evidence>
<evidence type="ECO:0000256" key="3">
    <source>
        <dbReference type="RuleBase" id="RU369102"/>
    </source>
</evidence>
<dbReference type="InterPro" id="IPR010987">
    <property type="entry name" value="Glutathione-S-Trfase_C-like"/>
</dbReference>
<keyword evidence="3" id="KW-0963">Cytoplasm</keyword>
<dbReference type="InterPro" id="IPR036249">
    <property type="entry name" value="Thioredoxin-like_sf"/>
</dbReference>
<name>A0AA41V467_PAPNU</name>
<comment type="subcellular location">
    <subcellularLocation>
        <location evidence="3">Cytoplasm</location>
        <location evidence="3">Cytosol</location>
    </subcellularLocation>
</comment>
<dbReference type="PANTHER" id="PTHR11260">
    <property type="entry name" value="GLUTATHIONE S-TRANSFERASE, GST, SUPERFAMILY, GST DOMAIN CONTAINING"/>
    <property type="match status" value="1"/>
</dbReference>
<dbReference type="GO" id="GO:0004364">
    <property type="term" value="F:glutathione transferase activity"/>
    <property type="evidence" value="ECO:0007669"/>
    <property type="project" value="UniProtKB-UniRule"/>
</dbReference>
<comment type="caution">
    <text evidence="6">The sequence shown here is derived from an EMBL/GenBank/DDBJ whole genome shotgun (WGS) entry which is preliminary data.</text>
</comment>
<dbReference type="EC" id="2.5.1.18" evidence="3"/>
<evidence type="ECO:0000259" key="4">
    <source>
        <dbReference type="PROSITE" id="PS50404"/>
    </source>
</evidence>
<dbReference type="InterPro" id="IPR045074">
    <property type="entry name" value="GST_C_Tau"/>
</dbReference>
<dbReference type="PROSITE" id="PS50405">
    <property type="entry name" value="GST_CTER"/>
    <property type="match status" value="1"/>
</dbReference>
<dbReference type="GO" id="GO:0005829">
    <property type="term" value="C:cytosol"/>
    <property type="evidence" value="ECO:0007669"/>
    <property type="project" value="UniProtKB-SubCell"/>
</dbReference>
<feature type="domain" description="GST N-terminal" evidence="4">
    <location>
        <begin position="4"/>
        <end position="74"/>
    </location>
</feature>
<comment type="catalytic activity">
    <reaction evidence="2 3">
        <text>RX + glutathione = an S-substituted glutathione + a halide anion + H(+)</text>
        <dbReference type="Rhea" id="RHEA:16437"/>
        <dbReference type="ChEBI" id="CHEBI:15378"/>
        <dbReference type="ChEBI" id="CHEBI:16042"/>
        <dbReference type="ChEBI" id="CHEBI:17792"/>
        <dbReference type="ChEBI" id="CHEBI:57925"/>
        <dbReference type="ChEBI" id="CHEBI:90779"/>
        <dbReference type="EC" id="2.5.1.18"/>
    </reaction>
</comment>
<gene>
    <name evidence="6" type="ORF">MKW94_000953</name>
</gene>
<dbReference type="InterPro" id="IPR040079">
    <property type="entry name" value="Glutathione_S-Trfase"/>
</dbReference>
<evidence type="ECO:0000256" key="1">
    <source>
        <dbReference type="ARBA" id="ARBA00022679"/>
    </source>
</evidence>
<reference evidence="6" key="1">
    <citation type="submission" date="2022-03" db="EMBL/GenBank/DDBJ databases">
        <title>A functionally conserved STORR gene fusion in Papaver species that diverged 16.8 million years ago.</title>
        <authorList>
            <person name="Catania T."/>
        </authorList>
    </citation>
    <scope>NUCLEOTIDE SEQUENCE</scope>
    <source>
        <strain evidence="6">S-191538</strain>
    </source>
</reference>
<dbReference type="Proteomes" id="UP001177140">
    <property type="component" value="Unassembled WGS sequence"/>
</dbReference>
<dbReference type="SFLD" id="SFLDG01152">
    <property type="entry name" value="Main.3:_Omega-_and_Tau-like"/>
    <property type="match status" value="1"/>
</dbReference>
<keyword evidence="7" id="KW-1185">Reference proteome</keyword>
<accession>A0AA41V467</accession>
<dbReference type="EMBL" id="JAJJMA010140311">
    <property type="protein sequence ID" value="MCL7033950.1"/>
    <property type="molecule type" value="Genomic_DNA"/>
</dbReference>
<dbReference type="CDD" id="cd03185">
    <property type="entry name" value="GST_C_Tau"/>
    <property type="match status" value="1"/>
</dbReference>
<comment type="similarity">
    <text evidence="3">Belongs to the GST superfamily.</text>
</comment>
<evidence type="ECO:0000259" key="5">
    <source>
        <dbReference type="PROSITE" id="PS50405"/>
    </source>
</evidence>